<proteinExistence type="predicted"/>
<dbReference type="Gene3D" id="2.170.130.10">
    <property type="entry name" value="TonB-dependent receptor, plug domain"/>
    <property type="match status" value="1"/>
</dbReference>
<sequence length="798" mass="88912">MSKNFSLVVVLFSAIALTYAQGDINAPEFNWNATPVFEIQERTAVDSLALWEEHVYLHVDKEKADAGEMIFFKAYVYNGPTQRRLSPSGVLRLELRDASNALVSTQYHPVAAGSGEGVLKLPEKLKDGQYELWAYTRWMKNYGQEQYYRKTIQVGDDPDLMDATENKGNYRLEFYPEGGRLLAGISNRLVLSSRSAQGAIGSVEGSIVDENGNTVADVQSYSRGYGMAIFQPQAGKVYSFKPSEGPVARLPEIQKEGYSLKVNSLSPEKIRIEVSATESLTGVPVVLEGKKDTQSYFIHVLELEDGMASLDISKASLPQGLMTFSLTGMDQVSWAERPVWIDTKEELVIQAEPLRNNLRKDGKMAYRIKVTDTEGNPVQTDLSAAVNSPSSISKSGIDQYLKPISIDADLTDSRSIRFLEDLKAQSLAEEAKERATPNEIRYPVERSLELHGAAYTLDNVLLANTDIQMMATSDSTLVIRELKTDAAGILHVEDLNVIGETQFVFRTKSEEQEGRLVKLRPITETLSRGKGATKTEAPSEAEVTESKILRKAQRKKEFVETTPPVAFDTTGVVQLKEVTVEDLRKREQELVPSLYGIRPNPNDVVYQDIKKPLPMDILLRKIPGVQITYTVEGLPQLYHLRRGGGSILWVVDGQVLRTQNDPYLSPLTFLTPLDILRMEFIIDAGQAAIFGVQAPTGVMIVYTRSGNMLDYVNRKEGGLYFKGYEPALDFDTYIAERQKNRKLRKTPSPTLYWNPSIQTDKNGEAVIEFSAPAEVKDAVLSVETLTPDGRVGSFRKAF</sequence>
<dbReference type="InterPro" id="IPR037066">
    <property type="entry name" value="Plug_dom_sf"/>
</dbReference>
<accession>A0ABT7WHT7</accession>
<dbReference type="RefSeq" id="WP_289725844.1">
    <property type="nucleotide sequence ID" value="NZ_JAUDUY010000009.1"/>
</dbReference>
<gene>
    <name evidence="2" type="ORF">QU605_13460</name>
</gene>
<evidence type="ECO:0000256" key="1">
    <source>
        <dbReference type="SAM" id="SignalP"/>
    </source>
</evidence>
<keyword evidence="1" id="KW-0732">Signal</keyword>
<feature type="chain" id="PRO_5045526903" evidence="1">
    <location>
        <begin position="23"/>
        <end position="798"/>
    </location>
</feature>
<dbReference type="Proteomes" id="UP001174839">
    <property type="component" value="Unassembled WGS sequence"/>
</dbReference>
<dbReference type="SUPFAM" id="SSF56935">
    <property type="entry name" value="Porins"/>
    <property type="match status" value="1"/>
</dbReference>
<feature type="signal peptide" evidence="1">
    <location>
        <begin position="1"/>
        <end position="22"/>
    </location>
</feature>
<dbReference type="EMBL" id="JAUDUY010000009">
    <property type="protein sequence ID" value="MDM9632481.1"/>
    <property type="molecule type" value="Genomic_DNA"/>
</dbReference>
<reference evidence="2" key="1">
    <citation type="submission" date="2023-06" db="EMBL/GenBank/DDBJ databases">
        <title>Robiginitalea aurantiacus sp. nov. and Algoriphagus sediminis sp. nov., isolated from coastal sediment.</title>
        <authorList>
            <person name="Zhou Z.Y."/>
            <person name="An J."/>
            <person name="Jia Y.W."/>
            <person name="Du Z.J."/>
        </authorList>
    </citation>
    <scope>NUCLEOTIDE SEQUENCE</scope>
    <source>
        <strain evidence="2">M39</strain>
    </source>
</reference>
<evidence type="ECO:0000313" key="2">
    <source>
        <dbReference type="EMBL" id="MDM9632481.1"/>
    </source>
</evidence>
<evidence type="ECO:0000313" key="3">
    <source>
        <dbReference type="Proteomes" id="UP001174839"/>
    </source>
</evidence>
<organism evidence="2 3">
    <name type="scientific">Robiginitalea aurantiaca</name>
    <dbReference type="NCBI Taxonomy" id="3056915"/>
    <lineage>
        <taxon>Bacteria</taxon>
        <taxon>Pseudomonadati</taxon>
        <taxon>Bacteroidota</taxon>
        <taxon>Flavobacteriia</taxon>
        <taxon>Flavobacteriales</taxon>
        <taxon>Flavobacteriaceae</taxon>
        <taxon>Robiginitalea</taxon>
    </lineage>
</organism>
<keyword evidence="3" id="KW-1185">Reference proteome</keyword>
<comment type="caution">
    <text evidence="2">The sequence shown here is derived from an EMBL/GenBank/DDBJ whole genome shotgun (WGS) entry which is preliminary data.</text>
</comment>
<protein>
    <submittedName>
        <fullName evidence="2">Plug domain-containing protein</fullName>
    </submittedName>
</protein>
<name>A0ABT7WHT7_9FLAO</name>